<dbReference type="Proteomes" id="UP000063308">
    <property type="component" value="Chromosome"/>
</dbReference>
<dbReference type="SUPFAM" id="SSF54909">
    <property type="entry name" value="Dimeric alpha+beta barrel"/>
    <property type="match status" value="1"/>
</dbReference>
<accession>A0A0E3VWM6</accession>
<gene>
    <name evidence="1" type="ORF">NK6_8025</name>
</gene>
<evidence type="ECO:0000313" key="2">
    <source>
        <dbReference type="Proteomes" id="UP000063308"/>
    </source>
</evidence>
<dbReference type="Gene3D" id="3.30.70.100">
    <property type="match status" value="1"/>
</dbReference>
<organism evidence="1 2">
    <name type="scientific">Bradyrhizobium diazoefficiens</name>
    <dbReference type="NCBI Taxonomy" id="1355477"/>
    <lineage>
        <taxon>Bacteria</taxon>
        <taxon>Pseudomonadati</taxon>
        <taxon>Pseudomonadota</taxon>
        <taxon>Alphaproteobacteria</taxon>
        <taxon>Hyphomicrobiales</taxon>
        <taxon>Nitrobacteraceae</taxon>
        <taxon>Bradyrhizobium</taxon>
    </lineage>
</organism>
<dbReference type="AlphaFoldDB" id="A0A0E3VWM6"/>
<dbReference type="EMBL" id="AP014685">
    <property type="protein sequence ID" value="BAR61175.1"/>
    <property type="molecule type" value="Genomic_DNA"/>
</dbReference>
<dbReference type="InterPro" id="IPR009874">
    <property type="entry name" value="DUF1428"/>
</dbReference>
<evidence type="ECO:0008006" key="3">
    <source>
        <dbReference type="Google" id="ProtNLM"/>
    </source>
</evidence>
<evidence type="ECO:0000313" key="1">
    <source>
        <dbReference type="EMBL" id="BAR61175.1"/>
    </source>
</evidence>
<reference evidence="1 2" key="1">
    <citation type="submission" date="2014-11" db="EMBL/GenBank/DDBJ databases">
        <title>Symbiosis island explosion on the genome of extra-slow-growing strains of soybean bradyrhizobia with massive insertion sequences.</title>
        <authorList>
            <person name="Iida T."/>
            <person name="Minamisawa K."/>
        </authorList>
    </citation>
    <scope>NUCLEOTIDE SEQUENCE [LARGE SCALE GENOMIC DNA]</scope>
    <source>
        <strain evidence="1 2">NK6</strain>
    </source>
</reference>
<dbReference type="Pfam" id="PF07237">
    <property type="entry name" value="DUF1428"/>
    <property type="match status" value="1"/>
</dbReference>
<protein>
    <recommendedName>
        <fullName evidence="3">DUF1428 domain-containing protein</fullName>
    </recommendedName>
</protein>
<name>A0A0E3VWM6_9BRAD</name>
<proteinExistence type="predicted"/>
<sequence length="121" mass="13632">MMPYVDGFVLAVPKDKIEAYKALAKTACAVWMEHGALDYVECIGDDVPYGELTSFPRAVMAKEDELVVFSWIVYRDRETRDAVNKKVMADPRLKLDGMPFDGKRMIYGGFTTLLRASDVIS</sequence>
<dbReference type="InterPro" id="IPR011008">
    <property type="entry name" value="Dimeric_a/b-barrel"/>
</dbReference>
<dbReference type="PIRSF" id="PIRSF007028">
    <property type="entry name" value="UCP007028"/>
    <property type="match status" value="1"/>
</dbReference>